<dbReference type="AlphaFoldDB" id="M6VL04"/>
<dbReference type="GO" id="GO:0071111">
    <property type="term" value="F:cyclic-guanylate-specific phosphodiesterase activity"/>
    <property type="evidence" value="ECO:0007669"/>
    <property type="project" value="InterPro"/>
</dbReference>
<evidence type="ECO:0000313" key="3">
    <source>
        <dbReference type="Proteomes" id="UP000012149"/>
    </source>
</evidence>
<name>M6VL04_9LEPT</name>
<organism evidence="2 3">
    <name type="scientific">Leptospira santarosai str. CBC1416</name>
    <dbReference type="NCBI Taxonomy" id="1193059"/>
    <lineage>
        <taxon>Bacteria</taxon>
        <taxon>Pseudomonadati</taxon>
        <taxon>Spirochaetota</taxon>
        <taxon>Spirochaetia</taxon>
        <taxon>Leptospirales</taxon>
        <taxon>Leptospiraceae</taxon>
        <taxon>Leptospira</taxon>
    </lineage>
</organism>
<protein>
    <submittedName>
        <fullName evidence="2">Cyclic diguanylate phosphodiesterase (EAL) domain protein</fullName>
    </submittedName>
</protein>
<dbReference type="Pfam" id="PF00563">
    <property type="entry name" value="EAL"/>
    <property type="match status" value="1"/>
</dbReference>
<reference evidence="2 3" key="1">
    <citation type="submission" date="2013-01" db="EMBL/GenBank/DDBJ databases">
        <authorList>
            <person name="Harkins D.M."/>
            <person name="Durkin A.S."/>
            <person name="Brinkac L.M."/>
            <person name="Haft D.H."/>
            <person name="Selengut J.D."/>
            <person name="Sanka R."/>
            <person name="DePew J."/>
            <person name="Purushe J."/>
            <person name="Matthias M.A."/>
            <person name="Vinetz J.M."/>
            <person name="Sutton G.G."/>
            <person name="Nierman W.C."/>
            <person name="Fouts D.E."/>
        </authorList>
    </citation>
    <scope>NUCLEOTIDE SEQUENCE [LARGE SCALE GENOMIC DNA]</scope>
    <source>
        <strain evidence="2 3">CBC1416</strain>
    </source>
</reference>
<accession>M6VL04</accession>
<dbReference type="EMBL" id="AKWE02000114">
    <property type="protein sequence ID" value="EMO57480.1"/>
    <property type="molecule type" value="Genomic_DNA"/>
</dbReference>
<dbReference type="InterPro" id="IPR035919">
    <property type="entry name" value="EAL_sf"/>
</dbReference>
<comment type="caution">
    <text evidence="2">The sequence shown here is derived from an EMBL/GenBank/DDBJ whole genome shotgun (WGS) entry which is preliminary data.</text>
</comment>
<evidence type="ECO:0000259" key="1">
    <source>
        <dbReference type="PROSITE" id="PS50883"/>
    </source>
</evidence>
<dbReference type="PROSITE" id="PS50883">
    <property type="entry name" value="EAL"/>
    <property type="match status" value="1"/>
</dbReference>
<feature type="domain" description="EAL" evidence="1">
    <location>
        <begin position="1"/>
        <end position="86"/>
    </location>
</feature>
<sequence length="86" mass="9580">MRKIECDYVKLDKSLVIGVDTDSSKRRVLKAISQVLLSLGKKTVFEGIENAGLESIAIDYGANFLQGFYYGKPTQITDLSSFPFQL</sequence>
<dbReference type="Proteomes" id="UP000012149">
    <property type="component" value="Unassembled WGS sequence"/>
</dbReference>
<dbReference type="PANTHER" id="PTHR33121:SF76">
    <property type="entry name" value="SIGNALING PROTEIN"/>
    <property type="match status" value="1"/>
</dbReference>
<dbReference type="PANTHER" id="PTHR33121">
    <property type="entry name" value="CYCLIC DI-GMP PHOSPHODIESTERASE PDEF"/>
    <property type="match status" value="1"/>
</dbReference>
<dbReference type="SUPFAM" id="SSF141868">
    <property type="entry name" value="EAL domain-like"/>
    <property type="match status" value="1"/>
</dbReference>
<dbReference type="Gene3D" id="3.20.20.450">
    <property type="entry name" value="EAL domain"/>
    <property type="match status" value="1"/>
</dbReference>
<evidence type="ECO:0000313" key="2">
    <source>
        <dbReference type="EMBL" id="EMO57480.1"/>
    </source>
</evidence>
<dbReference type="InterPro" id="IPR001633">
    <property type="entry name" value="EAL_dom"/>
</dbReference>
<proteinExistence type="predicted"/>
<gene>
    <name evidence="2" type="ORF">LEP1GSC161_4116</name>
</gene>
<dbReference type="InterPro" id="IPR050706">
    <property type="entry name" value="Cyclic-di-GMP_PDE-like"/>
</dbReference>